<dbReference type="GeneID" id="30200241"/>
<proteinExistence type="inferred from homology"/>
<dbReference type="OrthoDB" id="440673at2759"/>
<evidence type="ECO:0000256" key="4">
    <source>
        <dbReference type="ARBA" id="ARBA00022664"/>
    </source>
</evidence>
<dbReference type="STRING" id="683960.A0A1E3PAJ4"/>
<name>A0A1E3PAJ4_WICAA</name>
<dbReference type="GO" id="GO:0098745">
    <property type="term" value="C:RNA decapping complex"/>
    <property type="evidence" value="ECO:0007669"/>
    <property type="project" value="EnsemblFungi"/>
</dbReference>
<evidence type="ECO:0000256" key="2">
    <source>
        <dbReference type="ARBA" id="ARBA00008778"/>
    </source>
</evidence>
<evidence type="ECO:0008006" key="7">
    <source>
        <dbReference type="Google" id="ProtNLM"/>
    </source>
</evidence>
<dbReference type="GO" id="GO:0000290">
    <property type="term" value="P:deadenylation-dependent decapping of nuclear-transcribed mRNA"/>
    <property type="evidence" value="ECO:0007669"/>
    <property type="project" value="EnsemblFungi"/>
</dbReference>
<dbReference type="GO" id="GO:0003729">
    <property type="term" value="F:mRNA binding"/>
    <property type="evidence" value="ECO:0007669"/>
    <property type="project" value="EnsemblFungi"/>
</dbReference>
<dbReference type="SUPFAM" id="SSF50729">
    <property type="entry name" value="PH domain-like"/>
    <property type="match status" value="1"/>
</dbReference>
<dbReference type="GO" id="GO:0005634">
    <property type="term" value="C:nucleus"/>
    <property type="evidence" value="ECO:0007669"/>
    <property type="project" value="EnsemblFungi"/>
</dbReference>
<organism evidence="5 6">
    <name type="scientific">Wickerhamomyces anomalus (strain ATCC 58044 / CBS 1984 / NCYC 433 / NRRL Y-366-8)</name>
    <name type="common">Yeast</name>
    <name type="synonym">Hansenula anomala</name>
    <dbReference type="NCBI Taxonomy" id="683960"/>
    <lineage>
        <taxon>Eukaryota</taxon>
        <taxon>Fungi</taxon>
        <taxon>Dikarya</taxon>
        <taxon>Ascomycota</taxon>
        <taxon>Saccharomycotina</taxon>
        <taxon>Saccharomycetes</taxon>
        <taxon>Phaffomycetales</taxon>
        <taxon>Wickerhamomycetaceae</taxon>
        <taxon>Wickerhamomyces</taxon>
    </lineage>
</organism>
<comment type="subcellular location">
    <subcellularLocation>
        <location evidence="1">Cytoplasm</location>
    </subcellularLocation>
</comment>
<dbReference type="GO" id="GO:0008047">
    <property type="term" value="F:enzyme activator activity"/>
    <property type="evidence" value="ECO:0007669"/>
    <property type="project" value="EnsemblFungi"/>
</dbReference>
<keyword evidence="4" id="KW-0507">mRNA processing</keyword>
<accession>A0A1E3PAJ4</accession>
<evidence type="ECO:0000256" key="1">
    <source>
        <dbReference type="ARBA" id="ARBA00004496"/>
    </source>
</evidence>
<dbReference type="GO" id="GO:0031087">
    <property type="term" value="P:deadenylation-independent decapping of nuclear-transcribed mRNA"/>
    <property type="evidence" value="ECO:0007669"/>
    <property type="project" value="TreeGrafter"/>
</dbReference>
<dbReference type="PANTHER" id="PTHR16290">
    <property type="entry name" value="TRANSCRIPTION FACTOR SMIF DECAPPING ENZYME DCP1"/>
    <property type="match status" value="1"/>
</dbReference>
<dbReference type="GO" id="GO:0000932">
    <property type="term" value="C:P-body"/>
    <property type="evidence" value="ECO:0007669"/>
    <property type="project" value="EnsemblFungi"/>
</dbReference>
<dbReference type="InterPro" id="IPR010334">
    <property type="entry name" value="Dcp1"/>
</dbReference>
<gene>
    <name evidence="5" type="ORF">WICANDRAFT_60447</name>
</gene>
<dbReference type="Pfam" id="PF06058">
    <property type="entry name" value="DCP1"/>
    <property type="match status" value="1"/>
</dbReference>
<dbReference type="Gene3D" id="2.30.29.30">
    <property type="entry name" value="Pleckstrin-homology domain (PH domain)/Phosphotyrosine-binding domain (PTB)"/>
    <property type="match status" value="1"/>
</dbReference>
<keyword evidence="3" id="KW-0963">Cytoplasm</keyword>
<dbReference type="InterPro" id="IPR011993">
    <property type="entry name" value="PH-like_dom_sf"/>
</dbReference>
<dbReference type="PANTHER" id="PTHR16290:SF0">
    <property type="entry name" value="DECAPPING PROTEIN 1, ISOFORM A"/>
    <property type="match status" value="1"/>
</dbReference>
<keyword evidence="6" id="KW-1185">Reference proteome</keyword>
<comment type="similarity">
    <text evidence="2">Belongs to the DCP1 family.</text>
</comment>
<dbReference type="RefSeq" id="XP_019041595.1">
    <property type="nucleotide sequence ID" value="XM_019182995.1"/>
</dbReference>
<sequence length="166" mass="19253">MSEIPSTTPTPPPATETILDNEFSLYTKTLTFNVIGRYDPKIDRLLYHTSHCQMYKFGETQEWEKIDYSGVLAIYSRKQNEDEVDLDDIYDHGIIILNRTSPENFSVGLLSKNQSKNLGISEVKVEYQSEYIMLKNVEGDIFGFWVHEEKDRESVYSLIKAIVNRD</sequence>
<protein>
    <recommendedName>
        <fullName evidence="7">PH domain-containing protein</fullName>
    </recommendedName>
</protein>
<dbReference type="Proteomes" id="UP000094112">
    <property type="component" value="Unassembled WGS sequence"/>
</dbReference>
<evidence type="ECO:0000313" key="5">
    <source>
        <dbReference type="EMBL" id="ODQ62388.1"/>
    </source>
</evidence>
<evidence type="ECO:0000313" key="6">
    <source>
        <dbReference type="Proteomes" id="UP000094112"/>
    </source>
</evidence>
<evidence type="ECO:0000256" key="3">
    <source>
        <dbReference type="ARBA" id="ARBA00022490"/>
    </source>
</evidence>
<dbReference type="GO" id="GO:0006397">
    <property type="term" value="P:mRNA processing"/>
    <property type="evidence" value="ECO:0007669"/>
    <property type="project" value="UniProtKB-KW"/>
</dbReference>
<reference evidence="5 6" key="1">
    <citation type="journal article" date="2016" name="Proc. Natl. Acad. Sci. U.S.A.">
        <title>Comparative genomics of biotechnologically important yeasts.</title>
        <authorList>
            <person name="Riley R."/>
            <person name="Haridas S."/>
            <person name="Wolfe K.H."/>
            <person name="Lopes M.R."/>
            <person name="Hittinger C.T."/>
            <person name="Goeker M."/>
            <person name="Salamov A.A."/>
            <person name="Wisecaver J.H."/>
            <person name="Long T.M."/>
            <person name="Calvey C.H."/>
            <person name="Aerts A.L."/>
            <person name="Barry K.W."/>
            <person name="Choi C."/>
            <person name="Clum A."/>
            <person name="Coughlan A.Y."/>
            <person name="Deshpande S."/>
            <person name="Douglass A.P."/>
            <person name="Hanson S.J."/>
            <person name="Klenk H.-P."/>
            <person name="LaButti K.M."/>
            <person name="Lapidus A."/>
            <person name="Lindquist E.A."/>
            <person name="Lipzen A.M."/>
            <person name="Meier-Kolthoff J.P."/>
            <person name="Ohm R.A."/>
            <person name="Otillar R.P."/>
            <person name="Pangilinan J.L."/>
            <person name="Peng Y."/>
            <person name="Rokas A."/>
            <person name="Rosa C.A."/>
            <person name="Scheuner C."/>
            <person name="Sibirny A.A."/>
            <person name="Slot J.C."/>
            <person name="Stielow J.B."/>
            <person name="Sun H."/>
            <person name="Kurtzman C.P."/>
            <person name="Blackwell M."/>
            <person name="Grigoriev I.V."/>
            <person name="Jeffries T.W."/>
        </authorList>
    </citation>
    <scope>NUCLEOTIDE SEQUENCE [LARGE SCALE GENOMIC DNA]</scope>
    <source>
        <strain evidence="6">ATCC 58044 / CBS 1984 / NCYC 433 / NRRL Y-366-8</strain>
    </source>
</reference>
<dbReference type="EMBL" id="KV454208">
    <property type="protein sequence ID" value="ODQ62388.1"/>
    <property type="molecule type" value="Genomic_DNA"/>
</dbReference>
<dbReference type="AlphaFoldDB" id="A0A1E3PAJ4"/>
<dbReference type="GO" id="GO:0098562">
    <property type="term" value="C:cytoplasmic side of membrane"/>
    <property type="evidence" value="ECO:0007669"/>
    <property type="project" value="EnsemblFungi"/>
</dbReference>